<proteinExistence type="predicted"/>
<comment type="caution">
    <text evidence="1">The sequence shown here is derived from an EMBL/GenBank/DDBJ whole genome shotgun (WGS) entry which is preliminary data.</text>
</comment>
<accession>A0A9N8VRH8</accession>
<dbReference type="Proteomes" id="UP000789570">
    <property type="component" value="Unassembled WGS sequence"/>
</dbReference>
<evidence type="ECO:0000313" key="1">
    <source>
        <dbReference type="EMBL" id="CAG8459670.1"/>
    </source>
</evidence>
<sequence>MTQGYHKVEFIFAAKRKRVDPDKGQSTATWPQSRVSFSISRVTYAGGTSVP</sequence>
<keyword evidence="2" id="KW-1185">Reference proteome</keyword>
<organism evidence="1 2">
    <name type="scientific">Funneliformis caledonium</name>
    <dbReference type="NCBI Taxonomy" id="1117310"/>
    <lineage>
        <taxon>Eukaryota</taxon>
        <taxon>Fungi</taxon>
        <taxon>Fungi incertae sedis</taxon>
        <taxon>Mucoromycota</taxon>
        <taxon>Glomeromycotina</taxon>
        <taxon>Glomeromycetes</taxon>
        <taxon>Glomerales</taxon>
        <taxon>Glomeraceae</taxon>
        <taxon>Funneliformis</taxon>
    </lineage>
</organism>
<name>A0A9N8VRH8_9GLOM</name>
<gene>
    <name evidence="1" type="ORF">FCALED_LOCUS1679</name>
</gene>
<reference evidence="1" key="1">
    <citation type="submission" date="2021-06" db="EMBL/GenBank/DDBJ databases">
        <authorList>
            <person name="Kallberg Y."/>
            <person name="Tangrot J."/>
            <person name="Rosling A."/>
        </authorList>
    </citation>
    <scope>NUCLEOTIDE SEQUENCE</scope>
    <source>
        <strain evidence="1">UK204</strain>
    </source>
</reference>
<dbReference type="AlphaFoldDB" id="A0A9N8VRH8"/>
<evidence type="ECO:0000313" key="2">
    <source>
        <dbReference type="Proteomes" id="UP000789570"/>
    </source>
</evidence>
<dbReference type="EMBL" id="CAJVPQ010000225">
    <property type="protein sequence ID" value="CAG8459670.1"/>
    <property type="molecule type" value="Genomic_DNA"/>
</dbReference>
<protein>
    <submittedName>
        <fullName evidence="1">15855_t:CDS:1</fullName>
    </submittedName>
</protein>